<comment type="caution">
    <text evidence="3">The sequence shown here is derived from an EMBL/GenBank/DDBJ whole genome shotgun (WGS) entry which is preliminary data.</text>
</comment>
<feature type="domain" description="DUF4429" evidence="2">
    <location>
        <begin position="18"/>
        <end position="98"/>
    </location>
</feature>
<dbReference type="Pfam" id="PF09851">
    <property type="entry name" value="SHOCT"/>
    <property type="match status" value="1"/>
</dbReference>
<keyword evidence="4" id="KW-1185">Reference proteome</keyword>
<evidence type="ECO:0000313" key="4">
    <source>
        <dbReference type="Proteomes" id="UP000637299"/>
    </source>
</evidence>
<dbReference type="Pfam" id="PF14472">
    <property type="entry name" value="DUF4429"/>
    <property type="match status" value="1"/>
</dbReference>
<evidence type="ECO:0000313" key="3">
    <source>
        <dbReference type="EMBL" id="MBD8082160.1"/>
    </source>
</evidence>
<dbReference type="Proteomes" id="UP000637299">
    <property type="component" value="Unassembled WGS sequence"/>
</dbReference>
<name>A0ABR8ZA26_9FLAO</name>
<evidence type="ECO:0000259" key="2">
    <source>
        <dbReference type="Pfam" id="PF14472"/>
    </source>
</evidence>
<sequence>MELIAKGTNGTLLVKENTIELQRSGWNAKLLGLSGNKEILIKNISSIQFKKPGLLTNGFIQFAFSGSNESKGGVLDATKDENSIVFTKAQYQNFEKLRNIINERRNNVSQEFPSSNQSDDVYLQIEKLSDLKNKGIVTEDEFNAKKRQLLGL</sequence>
<reference evidence="3 4" key="1">
    <citation type="submission" date="2020-09" db="EMBL/GenBank/DDBJ databases">
        <title>Genome seq and assembly of Chryseobacterium sp.</title>
        <authorList>
            <person name="Chhetri G."/>
        </authorList>
    </citation>
    <scope>NUCLEOTIDE SEQUENCE [LARGE SCALE GENOMIC DNA]</scope>
    <source>
        <strain evidence="3 4">GCR10</strain>
    </source>
</reference>
<dbReference type="EMBL" id="JACYFS010000001">
    <property type="protein sequence ID" value="MBD8082160.1"/>
    <property type="molecule type" value="Genomic_DNA"/>
</dbReference>
<accession>A0ABR8ZA26</accession>
<organism evidence="3 4">
    <name type="scientific">Chryseobacterium caseinilyticum</name>
    <dbReference type="NCBI Taxonomy" id="2771428"/>
    <lineage>
        <taxon>Bacteria</taxon>
        <taxon>Pseudomonadati</taxon>
        <taxon>Bacteroidota</taxon>
        <taxon>Flavobacteriia</taxon>
        <taxon>Flavobacteriales</taxon>
        <taxon>Weeksellaceae</taxon>
        <taxon>Chryseobacterium group</taxon>
        <taxon>Chryseobacterium</taxon>
    </lineage>
</organism>
<feature type="domain" description="SHOCT" evidence="1">
    <location>
        <begin position="124"/>
        <end position="150"/>
    </location>
</feature>
<dbReference type="RefSeq" id="WP_191735815.1">
    <property type="nucleotide sequence ID" value="NZ_JACYFS010000001.1"/>
</dbReference>
<dbReference type="InterPro" id="IPR018649">
    <property type="entry name" value="SHOCT"/>
</dbReference>
<evidence type="ECO:0000259" key="1">
    <source>
        <dbReference type="Pfam" id="PF09851"/>
    </source>
</evidence>
<proteinExistence type="predicted"/>
<protein>
    <submittedName>
        <fullName evidence="3">SHOCT domain-containing protein</fullName>
    </submittedName>
</protein>
<dbReference type="InterPro" id="IPR027860">
    <property type="entry name" value="DUF4429"/>
</dbReference>
<gene>
    <name evidence="3" type="ORF">IC610_06930</name>
</gene>